<name>A0A814BCT9_9BILA</name>
<dbReference type="SUPFAM" id="SSF56219">
    <property type="entry name" value="DNase I-like"/>
    <property type="match status" value="1"/>
</dbReference>
<dbReference type="Gene3D" id="3.60.10.10">
    <property type="entry name" value="Endonuclease/exonuclease/phosphatase"/>
    <property type="match status" value="1"/>
</dbReference>
<dbReference type="InterPro" id="IPR001878">
    <property type="entry name" value="Znf_CCHC"/>
</dbReference>
<organism evidence="4 5">
    <name type="scientific">Brachionus calyciflorus</name>
    <dbReference type="NCBI Taxonomy" id="104777"/>
    <lineage>
        <taxon>Eukaryota</taxon>
        <taxon>Metazoa</taxon>
        <taxon>Spiralia</taxon>
        <taxon>Gnathifera</taxon>
        <taxon>Rotifera</taxon>
        <taxon>Eurotatoria</taxon>
        <taxon>Monogononta</taxon>
        <taxon>Pseudotrocha</taxon>
        <taxon>Ploima</taxon>
        <taxon>Brachionidae</taxon>
        <taxon>Brachionus</taxon>
    </lineage>
</organism>
<protein>
    <recommendedName>
        <fullName evidence="3">Reverse transcriptase domain-containing protein</fullName>
    </recommendedName>
</protein>
<keyword evidence="5" id="KW-1185">Reference proteome</keyword>
<evidence type="ECO:0000313" key="4">
    <source>
        <dbReference type="EMBL" id="CAF0924265.1"/>
    </source>
</evidence>
<dbReference type="OrthoDB" id="410404at2759"/>
<keyword evidence="1" id="KW-0175">Coiled coil</keyword>
<feature type="compositionally biased region" description="Polar residues" evidence="2">
    <location>
        <begin position="118"/>
        <end position="129"/>
    </location>
</feature>
<dbReference type="PANTHER" id="PTHR47027:SF20">
    <property type="entry name" value="REVERSE TRANSCRIPTASE-LIKE PROTEIN WITH RNA-DIRECTED DNA POLYMERASE DOMAIN"/>
    <property type="match status" value="1"/>
</dbReference>
<dbReference type="PROSITE" id="PS50878">
    <property type="entry name" value="RT_POL"/>
    <property type="match status" value="1"/>
</dbReference>
<dbReference type="Pfam" id="PF00078">
    <property type="entry name" value="RVT_1"/>
    <property type="match status" value="1"/>
</dbReference>
<evidence type="ECO:0000256" key="2">
    <source>
        <dbReference type="SAM" id="MobiDB-lite"/>
    </source>
</evidence>
<feature type="region of interest" description="Disordered" evidence="2">
    <location>
        <begin position="1"/>
        <end position="131"/>
    </location>
</feature>
<comment type="caution">
    <text evidence="4">The sequence shown here is derived from an EMBL/GenBank/DDBJ whole genome shotgun (WGS) entry which is preliminary data.</text>
</comment>
<dbReference type="EMBL" id="CAJNOC010002292">
    <property type="protein sequence ID" value="CAF0924265.1"/>
    <property type="molecule type" value="Genomic_DNA"/>
</dbReference>
<gene>
    <name evidence="4" type="ORF">OXX778_LOCUS12552</name>
</gene>
<dbReference type="GO" id="GO:0003676">
    <property type="term" value="F:nucleic acid binding"/>
    <property type="evidence" value="ECO:0007669"/>
    <property type="project" value="InterPro"/>
</dbReference>
<reference evidence="4" key="1">
    <citation type="submission" date="2021-02" db="EMBL/GenBank/DDBJ databases">
        <authorList>
            <person name="Nowell W R."/>
        </authorList>
    </citation>
    <scope>NUCLEOTIDE SEQUENCE</scope>
    <source>
        <strain evidence="4">Ploen Becks lab</strain>
    </source>
</reference>
<sequence>MTESIIDQDTEETRPSVVKRKRKEEEKKESKKQIIEENNDIDKLEKGKITRRKSTSAIISQSAEEKTDQNKTQKKKQNTQQMNNTDNQLPSSSKHQKANVAQIGKTLIPIKKNKDNKPQNSPAINQQQQTRRKILEQIEKISDGGETETQTPEDDNQSMEKIIETINEVSKQTQPRGENEVNETEPMLTDTRQMEVEMTTPIKEKENTLLNNYQGNDITQANTEINNQLPPYDIDETLKKKRTYLEGKKNDEHLTHDQRIINQNKEKLYQRQKYEIQITVQEFGGYNDIYSRINELKRCKGIDNPLSIIPNFDTITNKHTLTITVKSLDQYEKLKEEWPVDAFKNGVIVSEKPPNLPIIISNVEQNIKIDCEEEKIDDLTKRYGIIDIERVYKQDKTPTHVIKANALTLYDYINLLKNGIYLNITGMKHVVKPAINYARVCQKCGNPNHQKDCRSPERCLRCGNQDHLMLNCKNTAKCINCKGNHQCNNNNCSVLINKTIQANKYTLDIMINESIITTVNDIIKPSTSYPDQEYNLIDKNEEFKELINSMLENKIKDHNMRLENLEKITLDHTREINDVKKDLICVKNGLTEVKKEVSEIKLEVNQTRKEVGEVKTEINLIKISQSDIQTNLEDLRDELTKANTNVNLSLEKNHTEQSKLSHNQPQSQLTTHHAPHHSKYLNQENNIKEFKIATLNTNGIKNNVEYLNSLAKKIHRSGRAAGGLAFIVDRSLTCQAYFISQRIGLLEVGNLLVINTYLPYFKSDKDSQQDFDQEIAHLQEIINTKNNKEIVILGDMNTDIIKPNHNTVLLLDFILKNNYTLADIKQQQQTDFTYKKFMNNKYVFSWIDHVICSSQNLDNIMVKILVSENNLSDHNAISIYLKLNDKKKVLTDTIDKAPNLNWLNSHQRNRYQELLEPKIVELDETFEFLKSIQDIKTLKIKLSEAINLLSIAMICSANEVGNELKDRLRDKKKKIRKMKFNKWWDSTLQELHKNVIQSYIRYKNSDFYPIIKKQYYEAKREFRRQKRHNIKIKRSRQARRINELFKLDKQSFWNSIKRMQRSNDSVNIDIKTPKEHYENVFTKRNKEETFGDLINEKFVSEFIQKNKDIKFNQIIDLNDLTKIIENLSNGKSLGISEVSNEMIKYSKNTKLYEYIKNIFELMINNQTIPFLFNCLKPLIKDPKKACDDLNNLRPIAISDSITNLFEAVLLSLLEKEYVDHLKQFGFKKKSSCQHAVWVLKQAINMCKKRKKKMYICAIDASKAFDKVNRTILWRQMIKKEISPHIILSFIKYYNESFILIKKNFEYSNCFRSKVGVKQGGKASPKLFSIYIEELLNTISANNKGIEFQYQSWFTRTLDIVSEFGKSFEIKFNPDKTVFMTFNSKTNREAQERRKDAWQGELTLDGTTINKVKNFKYLGVELNEENNDKDHIAKRKKSSLIALSKIKSLDILNENTNAYLKGHLYKTFIMPVLYYGAEVIIHQKQNVNELKRIENNIIRTIYGIPKRCKMSNLKLVINLNDTTKRLKCIQIEFFLRLLSNDYTKAIIKDLLSTNNDGDYISDVLTILNEVTKDDSNNIIENCKLFLKESISDHKTLKKNNQVYNEIHKIFNESNGDCHLIYNLLRYDNPIYQGTNR</sequence>
<evidence type="ECO:0000256" key="1">
    <source>
        <dbReference type="SAM" id="Coils"/>
    </source>
</evidence>
<accession>A0A814BCT9</accession>
<dbReference type="SMART" id="SM00343">
    <property type="entry name" value="ZnF_C2HC"/>
    <property type="match status" value="2"/>
</dbReference>
<dbReference type="InterPro" id="IPR036691">
    <property type="entry name" value="Endo/exonu/phosph_ase_sf"/>
</dbReference>
<dbReference type="SUPFAM" id="SSF56672">
    <property type="entry name" value="DNA/RNA polymerases"/>
    <property type="match status" value="1"/>
</dbReference>
<feature type="compositionally biased region" description="Low complexity" evidence="2">
    <location>
        <begin position="78"/>
        <end position="88"/>
    </location>
</feature>
<feature type="compositionally biased region" description="Acidic residues" evidence="2">
    <location>
        <begin position="1"/>
        <end position="10"/>
    </location>
</feature>
<feature type="compositionally biased region" description="Basic and acidic residues" evidence="2">
    <location>
        <begin position="23"/>
        <end position="48"/>
    </location>
</feature>
<dbReference type="InterPro" id="IPR043502">
    <property type="entry name" value="DNA/RNA_pol_sf"/>
</dbReference>
<feature type="domain" description="Reverse transcriptase" evidence="3">
    <location>
        <begin position="1160"/>
        <end position="1421"/>
    </location>
</feature>
<dbReference type="CDD" id="cd01650">
    <property type="entry name" value="RT_nLTR_like"/>
    <property type="match status" value="1"/>
</dbReference>
<feature type="region of interest" description="Disordered" evidence="2">
    <location>
        <begin position="654"/>
        <end position="675"/>
    </location>
</feature>
<feature type="compositionally biased region" description="Polar residues" evidence="2">
    <location>
        <begin position="660"/>
        <end position="671"/>
    </location>
</feature>
<proteinExistence type="predicted"/>
<dbReference type="PANTHER" id="PTHR47027">
    <property type="entry name" value="REVERSE TRANSCRIPTASE DOMAIN-CONTAINING PROTEIN"/>
    <property type="match status" value="1"/>
</dbReference>
<evidence type="ECO:0000313" key="5">
    <source>
        <dbReference type="Proteomes" id="UP000663879"/>
    </source>
</evidence>
<dbReference type="GO" id="GO:0008270">
    <property type="term" value="F:zinc ion binding"/>
    <property type="evidence" value="ECO:0007669"/>
    <property type="project" value="InterPro"/>
</dbReference>
<dbReference type="Proteomes" id="UP000663879">
    <property type="component" value="Unassembled WGS sequence"/>
</dbReference>
<dbReference type="InterPro" id="IPR000477">
    <property type="entry name" value="RT_dom"/>
</dbReference>
<feature type="coiled-coil region" evidence="1">
    <location>
        <begin position="548"/>
        <end position="652"/>
    </location>
</feature>
<feature type="region of interest" description="Disordered" evidence="2">
    <location>
        <begin position="140"/>
        <end position="159"/>
    </location>
</feature>
<evidence type="ECO:0000259" key="3">
    <source>
        <dbReference type="PROSITE" id="PS50878"/>
    </source>
</evidence>